<dbReference type="EMBL" id="JAUTWS010000142">
    <property type="protein sequence ID" value="MDO9713965.1"/>
    <property type="molecule type" value="Genomic_DNA"/>
</dbReference>
<accession>A0ABT9ECM1</accession>
<organism evidence="1 2">
    <name type="scientific">Paracraurococcus lichenis</name>
    <dbReference type="NCBI Taxonomy" id="3064888"/>
    <lineage>
        <taxon>Bacteria</taxon>
        <taxon>Pseudomonadati</taxon>
        <taxon>Pseudomonadota</taxon>
        <taxon>Alphaproteobacteria</taxon>
        <taxon>Acetobacterales</taxon>
        <taxon>Roseomonadaceae</taxon>
        <taxon>Paracraurococcus</taxon>
    </lineage>
</organism>
<evidence type="ECO:0000313" key="1">
    <source>
        <dbReference type="EMBL" id="MDO9713965.1"/>
    </source>
</evidence>
<dbReference type="Proteomes" id="UP001243009">
    <property type="component" value="Unassembled WGS sequence"/>
</dbReference>
<comment type="caution">
    <text evidence="1">The sequence shown here is derived from an EMBL/GenBank/DDBJ whole genome shotgun (WGS) entry which is preliminary data.</text>
</comment>
<proteinExistence type="predicted"/>
<evidence type="ECO:0000313" key="2">
    <source>
        <dbReference type="Proteomes" id="UP001243009"/>
    </source>
</evidence>
<name>A0ABT9ECM1_9PROT</name>
<reference evidence="1 2" key="1">
    <citation type="submission" date="2023-08" db="EMBL/GenBank/DDBJ databases">
        <title>The draft genome sequence of Paracraurococcus sp. LOR1-02.</title>
        <authorList>
            <person name="Kingkaew E."/>
            <person name="Tanasupawat S."/>
        </authorList>
    </citation>
    <scope>NUCLEOTIDE SEQUENCE [LARGE SCALE GENOMIC DNA]</scope>
    <source>
        <strain evidence="1 2">LOR1-02</strain>
    </source>
</reference>
<dbReference type="InterPro" id="IPR047650">
    <property type="entry name" value="Transpos_IS110"/>
</dbReference>
<dbReference type="PANTHER" id="PTHR33055:SF3">
    <property type="entry name" value="PUTATIVE TRANSPOSASE FOR IS117-RELATED"/>
    <property type="match status" value="1"/>
</dbReference>
<dbReference type="PANTHER" id="PTHR33055">
    <property type="entry name" value="TRANSPOSASE FOR INSERTION SEQUENCE ELEMENT IS1111A"/>
    <property type="match status" value="1"/>
</dbReference>
<gene>
    <name evidence="1" type="ORF">Q7A36_37020</name>
</gene>
<sequence>MGEASTIGLDVAKNVCQAHGADADADADAAGHVVFRKRLVRAKVLKFFARQAPCTVALEACGGAHHWAREISKLGHTVRLIPPAYVKPFVKRQKNDAADAEAIELCGKLG</sequence>
<evidence type="ECO:0008006" key="3">
    <source>
        <dbReference type="Google" id="ProtNLM"/>
    </source>
</evidence>
<keyword evidence="2" id="KW-1185">Reference proteome</keyword>
<protein>
    <recommendedName>
        <fullName evidence="3">Transposase</fullName>
    </recommendedName>
</protein>
<feature type="non-terminal residue" evidence="1">
    <location>
        <position position="110"/>
    </location>
</feature>